<dbReference type="Proteomes" id="UP000813637">
    <property type="component" value="Unassembled WGS sequence"/>
</dbReference>
<evidence type="ECO:0000313" key="2">
    <source>
        <dbReference type="Proteomes" id="UP000813637"/>
    </source>
</evidence>
<dbReference type="RefSeq" id="WP_003378772.1">
    <property type="nucleotide sequence ID" value="NZ_JAAMYC010000005.1"/>
</dbReference>
<accession>A0A9Q3Z0A2</accession>
<gene>
    <name evidence="1" type="ORF">G8S53_12470</name>
</gene>
<name>A0A9Q3Z0A2_CLOBO</name>
<dbReference type="EMBL" id="JAAMYB010000024">
    <property type="protein sequence ID" value="MCD3196074.1"/>
    <property type="molecule type" value="Genomic_DNA"/>
</dbReference>
<organism evidence="1 2">
    <name type="scientific">Clostridium botulinum C</name>
    <dbReference type="NCBI Taxonomy" id="36828"/>
    <lineage>
        <taxon>Bacteria</taxon>
        <taxon>Bacillati</taxon>
        <taxon>Bacillota</taxon>
        <taxon>Clostridia</taxon>
        <taxon>Eubacteriales</taxon>
        <taxon>Clostridiaceae</taxon>
        <taxon>Clostridium</taxon>
    </lineage>
</organism>
<reference evidence="1" key="1">
    <citation type="submission" date="2020-02" db="EMBL/GenBank/DDBJ databases">
        <authorList>
            <person name="Fillo S."/>
            <person name="Giordani F."/>
            <person name="Tonon E."/>
            <person name="Drigo I."/>
            <person name="Anselmo A."/>
            <person name="Fortunato A."/>
            <person name="Bano L."/>
            <person name="Lista F."/>
        </authorList>
    </citation>
    <scope>NUCLEOTIDE SEQUENCE</scope>
    <source>
        <strain evidence="1">IZSVe-TV_9877_3_12</strain>
    </source>
</reference>
<proteinExistence type="predicted"/>
<evidence type="ECO:0000313" key="1">
    <source>
        <dbReference type="EMBL" id="MCD3196074.1"/>
    </source>
</evidence>
<comment type="caution">
    <text evidence="1">The sequence shown here is derived from an EMBL/GenBank/DDBJ whole genome shotgun (WGS) entry which is preliminary data.</text>
</comment>
<sequence length="97" mass="11474">MNNYKINKNHEIIINSEFNLGEIKEITNDNVVPITVSVKYGSKIMKKSLIRHIRNDDLDEIDNILEEYFQYRLLEQLGVMQYPLVERNGKIEGFEED</sequence>
<protein>
    <submittedName>
        <fullName evidence="1">Uncharacterized protein</fullName>
    </submittedName>
</protein>
<dbReference type="AlphaFoldDB" id="A0A9Q3Z0A2"/>
<reference evidence="1" key="2">
    <citation type="journal article" date="2021" name="Microorganisms">
        <title>Extensive Genome Exploration of Clostridium botulinum Group III Field Strains.</title>
        <authorList>
            <person name="Fillo S."/>
            <person name="Giordani F."/>
            <person name="Tonon E."/>
            <person name="Drigo I."/>
            <person name="Anselmo A."/>
            <person name="Fortunato A."/>
            <person name="Lista F."/>
            <person name="Bano L."/>
        </authorList>
    </citation>
    <scope>NUCLEOTIDE SEQUENCE</scope>
    <source>
        <strain evidence="1">IZSVe-TV_9877_3_12</strain>
    </source>
</reference>